<keyword evidence="3" id="KW-1185">Reference proteome</keyword>
<dbReference type="Pfam" id="PF01381">
    <property type="entry name" value="HTH_3"/>
    <property type="match status" value="1"/>
</dbReference>
<sequence>MPAPDAQLTAAQRRVRAVRRQALAAALVAARQSAGLTQTELAEAASMSRSAVARLEAGDAGIASDRLWDICVALGLRPSAFFQLAEADVDAAETLGDA</sequence>
<proteinExistence type="predicted"/>
<dbReference type="EMBL" id="BAABIE010000003">
    <property type="protein sequence ID" value="GAA4741707.1"/>
    <property type="molecule type" value="Genomic_DNA"/>
</dbReference>
<organism evidence="2 3">
    <name type="scientific">Gordonia alkaliphila</name>
    <dbReference type="NCBI Taxonomy" id="1053547"/>
    <lineage>
        <taxon>Bacteria</taxon>
        <taxon>Bacillati</taxon>
        <taxon>Actinomycetota</taxon>
        <taxon>Actinomycetes</taxon>
        <taxon>Mycobacteriales</taxon>
        <taxon>Gordoniaceae</taxon>
        <taxon>Gordonia</taxon>
    </lineage>
</organism>
<accession>A0ABP8YZA5</accession>
<dbReference type="InterPro" id="IPR001387">
    <property type="entry name" value="Cro/C1-type_HTH"/>
</dbReference>
<dbReference type="Gene3D" id="1.10.260.40">
    <property type="entry name" value="lambda repressor-like DNA-binding domains"/>
    <property type="match status" value="1"/>
</dbReference>
<gene>
    <name evidence="2" type="ORF">GCM10023217_07530</name>
</gene>
<dbReference type="SUPFAM" id="SSF47413">
    <property type="entry name" value="lambda repressor-like DNA-binding domains"/>
    <property type="match status" value="1"/>
</dbReference>
<name>A0ABP8YZA5_9ACTN</name>
<comment type="caution">
    <text evidence="2">The sequence shown here is derived from an EMBL/GenBank/DDBJ whole genome shotgun (WGS) entry which is preliminary data.</text>
</comment>
<dbReference type="SMART" id="SM00530">
    <property type="entry name" value="HTH_XRE"/>
    <property type="match status" value="1"/>
</dbReference>
<evidence type="ECO:0000313" key="2">
    <source>
        <dbReference type="EMBL" id="GAA4741707.1"/>
    </source>
</evidence>
<dbReference type="InterPro" id="IPR010982">
    <property type="entry name" value="Lambda_DNA-bd_dom_sf"/>
</dbReference>
<dbReference type="CDD" id="cd00093">
    <property type="entry name" value="HTH_XRE"/>
    <property type="match status" value="1"/>
</dbReference>
<evidence type="ECO:0000259" key="1">
    <source>
        <dbReference type="PROSITE" id="PS50943"/>
    </source>
</evidence>
<dbReference type="RefSeq" id="WP_345312492.1">
    <property type="nucleotide sequence ID" value="NZ_BAABIE010000003.1"/>
</dbReference>
<feature type="domain" description="HTH cro/C1-type" evidence="1">
    <location>
        <begin position="27"/>
        <end position="81"/>
    </location>
</feature>
<evidence type="ECO:0000313" key="3">
    <source>
        <dbReference type="Proteomes" id="UP001500822"/>
    </source>
</evidence>
<dbReference type="Proteomes" id="UP001500822">
    <property type="component" value="Unassembled WGS sequence"/>
</dbReference>
<protein>
    <recommendedName>
        <fullName evidence="1">HTH cro/C1-type domain-containing protein</fullName>
    </recommendedName>
</protein>
<reference evidence="3" key="1">
    <citation type="journal article" date="2019" name="Int. J. Syst. Evol. Microbiol.">
        <title>The Global Catalogue of Microorganisms (GCM) 10K type strain sequencing project: providing services to taxonomists for standard genome sequencing and annotation.</title>
        <authorList>
            <consortium name="The Broad Institute Genomics Platform"/>
            <consortium name="The Broad Institute Genome Sequencing Center for Infectious Disease"/>
            <person name="Wu L."/>
            <person name="Ma J."/>
        </authorList>
    </citation>
    <scope>NUCLEOTIDE SEQUENCE [LARGE SCALE GENOMIC DNA]</scope>
    <source>
        <strain evidence="3">JCM 18077</strain>
    </source>
</reference>
<dbReference type="PROSITE" id="PS50943">
    <property type="entry name" value="HTH_CROC1"/>
    <property type="match status" value="1"/>
</dbReference>